<evidence type="ECO:0000256" key="2">
    <source>
        <dbReference type="SAM" id="SignalP"/>
    </source>
</evidence>
<evidence type="ECO:0000313" key="3">
    <source>
        <dbReference type="EMBL" id="BBM14875.1"/>
    </source>
</evidence>
<feature type="chain" id="PRO_5042563575" description="Streptococcin A-M57" evidence="2">
    <location>
        <begin position="34"/>
        <end position="224"/>
    </location>
</feature>
<protein>
    <recommendedName>
        <fullName evidence="5">Streptococcin A-M57</fullName>
    </recommendedName>
</protein>
<organism evidence="3 4">
    <name type="scientific">Enterococcus mundtii</name>
    <dbReference type="NCBI Taxonomy" id="53346"/>
    <lineage>
        <taxon>Bacteria</taxon>
        <taxon>Bacillati</taxon>
        <taxon>Bacillota</taxon>
        <taxon>Bacilli</taxon>
        <taxon>Lactobacillales</taxon>
        <taxon>Enterococcaceae</taxon>
        <taxon>Enterococcus</taxon>
    </lineage>
</organism>
<keyword evidence="2" id="KW-0732">Signal</keyword>
<evidence type="ECO:0000256" key="1">
    <source>
        <dbReference type="SAM" id="Phobius"/>
    </source>
</evidence>
<dbReference type="Proteomes" id="UP000509460">
    <property type="component" value="Chromosome"/>
</dbReference>
<dbReference type="EMBL" id="AP019810">
    <property type="protein sequence ID" value="BBM14875.1"/>
    <property type="molecule type" value="Genomic_DNA"/>
</dbReference>
<feature type="transmembrane region" description="Helical" evidence="1">
    <location>
        <begin position="162"/>
        <end position="184"/>
    </location>
</feature>
<name>A0AAI8WDX2_ENTMU</name>
<keyword evidence="1" id="KW-0812">Transmembrane</keyword>
<evidence type="ECO:0008006" key="5">
    <source>
        <dbReference type="Google" id="ProtNLM"/>
    </source>
</evidence>
<sequence>MKINKFQVLLTTSIAIVTLATPLVPSLSSVVYASDSENQKVVQVKKFEDKTIAELMNDAQLRYSSSLPNTPSTQNSVATAFEKKVMNMTVKDVKNNINDLLKEFDGASYSSRAVAGVGGKLQNGGWNMYYNTSTGKTSVYNFYDRLVMGAGGSVLYSAILDALAVTCGITVAGAVIVAICNLIAGELVRKTASARGLVSSHGNAGTVRVTLTDELWSSKYNASW</sequence>
<reference evidence="3 4" key="1">
    <citation type="submission" date="2019-07" db="EMBL/GenBank/DDBJ databases">
        <title>antibiotic susceptibility of plant-derived lactic acid bacteria.</title>
        <authorList>
            <person name="Sugiyama M."/>
            <person name="Noda M."/>
        </authorList>
    </citation>
    <scope>NUCLEOTIDE SEQUENCE [LARGE SCALE GENOMIC DNA]</scope>
    <source>
        <strain evidence="3 4">15-1A</strain>
    </source>
</reference>
<feature type="signal peptide" evidence="2">
    <location>
        <begin position="1"/>
        <end position="33"/>
    </location>
</feature>
<keyword evidence="1" id="KW-1133">Transmembrane helix</keyword>
<keyword evidence="1" id="KW-0472">Membrane</keyword>
<proteinExistence type="predicted"/>
<gene>
    <name evidence="3" type="ORF">EM151A_1683</name>
</gene>
<dbReference type="RefSeq" id="WP_023518912.1">
    <property type="nucleotide sequence ID" value="NZ_AP019810.1"/>
</dbReference>
<accession>A0AAI8WDX2</accession>
<dbReference type="AlphaFoldDB" id="A0AAI8WDX2"/>
<evidence type="ECO:0000313" key="4">
    <source>
        <dbReference type="Proteomes" id="UP000509460"/>
    </source>
</evidence>